<dbReference type="EMBL" id="JAVDTL010000008">
    <property type="protein sequence ID" value="MDR6769048.1"/>
    <property type="molecule type" value="Genomic_DNA"/>
</dbReference>
<keyword evidence="1" id="KW-0812">Transmembrane</keyword>
<dbReference type="RefSeq" id="WP_203422429.1">
    <property type="nucleotide sequence ID" value="NZ_JAVDTL010000008.1"/>
</dbReference>
<dbReference type="EMBL" id="JAVDTS010000008">
    <property type="protein sequence ID" value="MDR6839425.1"/>
    <property type="molecule type" value="Genomic_DNA"/>
</dbReference>
<keyword evidence="1" id="KW-0472">Membrane</keyword>
<dbReference type="Proteomes" id="UP001253458">
    <property type="component" value="Unassembled WGS sequence"/>
</dbReference>
<gene>
    <name evidence="2" type="ORF">J2W88_004356</name>
    <name evidence="3" type="ORF">J2W93_004293</name>
</gene>
<comment type="caution">
    <text evidence="2">The sequence shown here is derived from an EMBL/GenBank/DDBJ whole genome shotgun (WGS) entry which is preliminary data.</text>
</comment>
<sequence length="50" mass="5541">MWRDPGTWIALGVSALFIVAGVVLHRVFTRILKQGSAEPTETDKAAHHEQ</sequence>
<evidence type="ECO:0000256" key="1">
    <source>
        <dbReference type="SAM" id="Phobius"/>
    </source>
</evidence>
<dbReference type="AlphaFoldDB" id="A0AAJ2C022"/>
<evidence type="ECO:0000313" key="4">
    <source>
        <dbReference type="Proteomes" id="UP001249076"/>
    </source>
</evidence>
<dbReference type="Proteomes" id="UP001249076">
    <property type="component" value="Unassembled WGS sequence"/>
</dbReference>
<accession>A0AAJ2C022</accession>
<organism evidence="2 5">
    <name type="scientific">Acidovorax delafieldii</name>
    <name type="common">Pseudomonas delafieldii</name>
    <dbReference type="NCBI Taxonomy" id="47920"/>
    <lineage>
        <taxon>Bacteria</taxon>
        <taxon>Pseudomonadati</taxon>
        <taxon>Pseudomonadota</taxon>
        <taxon>Betaproteobacteria</taxon>
        <taxon>Burkholderiales</taxon>
        <taxon>Comamonadaceae</taxon>
        <taxon>Acidovorax</taxon>
    </lineage>
</organism>
<keyword evidence="1" id="KW-1133">Transmembrane helix</keyword>
<evidence type="ECO:0000313" key="5">
    <source>
        <dbReference type="Proteomes" id="UP001253458"/>
    </source>
</evidence>
<keyword evidence="4" id="KW-1185">Reference proteome</keyword>
<name>A0AAJ2C022_ACIDE</name>
<protein>
    <submittedName>
        <fullName evidence="2">Uncharacterized protein</fullName>
    </submittedName>
</protein>
<evidence type="ECO:0000313" key="3">
    <source>
        <dbReference type="EMBL" id="MDR6839425.1"/>
    </source>
</evidence>
<evidence type="ECO:0000313" key="2">
    <source>
        <dbReference type="EMBL" id="MDR6769048.1"/>
    </source>
</evidence>
<feature type="transmembrane region" description="Helical" evidence="1">
    <location>
        <begin position="6"/>
        <end position="24"/>
    </location>
</feature>
<reference evidence="2 4" key="1">
    <citation type="submission" date="2023-07" db="EMBL/GenBank/DDBJ databases">
        <title>Sorghum-associated microbial communities from plants grown in Nebraska, USA.</title>
        <authorList>
            <person name="Schachtman D."/>
        </authorList>
    </citation>
    <scope>NUCLEOTIDE SEQUENCE</scope>
    <source>
        <strain evidence="3 4">BE105</strain>
        <strain evidence="2">BE69</strain>
    </source>
</reference>
<proteinExistence type="predicted"/>